<name>A0A811TBI5_9EURY</name>
<dbReference type="Pfam" id="PF25216">
    <property type="entry name" value="Volactin"/>
    <property type="match status" value="1"/>
</dbReference>
<reference evidence="1" key="1">
    <citation type="submission" date="2020-10" db="EMBL/GenBank/DDBJ databases">
        <authorList>
            <person name="Hahn C.J."/>
            <person name="Laso-Perez R."/>
            <person name="Vulcano F."/>
            <person name="Vaziourakis K.-M."/>
            <person name="Stokke R."/>
            <person name="Steen I.H."/>
            <person name="Teske A."/>
            <person name="Boetius A."/>
            <person name="Liebeke M."/>
            <person name="Amann R."/>
            <person name="Knittel K."/>
        </authorList>
    </citation>
    <scope>NUCLEOTIDE SEQUENCE</scope>
    <source>
        <strain evidence="1">Gfbio:e3339647-f889-4370-9287-4fb5cb688e4c:AG393N10_GoMArc1</strain>
    </source>
</reference>
<dbReference type="InterPro" id="IPR043129">
    <property type="entry name" value="ATPase_NBD"/>
</dbReference>
<accession>A0A811TBI5</accession>
<evidence type="ECO:0008006" key="3">
    <source>
        <dbReference type="Google" id="ProtNLM"/>
    </source>
</evidence>
<protein>
    <recommendedName>
        <fullName evidence="3">SHS2 domain-containing protein</fullName>
    </recommendedName>
</protein>
<dbReference type="InterPro" id="IPR057363">
    <property type="entry name" value="Volactin"/>
</dbReference>
<dbReference type="Gene3D" id="3.30.420.40">
    <property type="match status" value="1"/>
</dbReference>
<dbReference type="SUPFAM" id="SSF53067">
    <property type="entry name" value="Actin-like ATPase domain"/>
    <property type="match status" value="1"/>
</dbReference>
<gene>
    <name evidence="1" type="ORF">ANIMEMIM_00238</name>
</gene>
<organism evidence="1 2">
    <name type="scientific">Candidatus Argoarchaeum ethanivorans</name>
    <dbReference type="NCBI Taxonomy" id="2608793"/>
    <lineage>
        <taxon>Archaea</taxon>
        <taxon>Methanobacteriati</taxon>
        <taxon>Methanobacteriota</taxon>
        <taxon>Stenosarchaea group</taxon>
        <taxon>Methanomicrobia</taxon>
        <taxon>Methanosarcinales</taxon>
        <taxon>Methanosarcinales incertae sedis</taxon>
        <taxon>GOM Arc I cluster</taxon>
        <taxon>Candidatus Argoarchaeum</taxon>
    </lineage>
</organism>
<proteinExistence type="predicted"/>
<dbReference type="AlphaFoldDB" id="A0A811TBI5"/>
<dbReference type="Proteomes" id="UP000637195">
    <property type="component" value="Unassembled WGS sequence"/>
</dbReference>
<sequence>MAKGIDIGTMNIICSEKEDGDIVFTRERNAFLELESSDLTKTMLDSAQVLYVERDNVVYVLGEDAFKFATIFGKTARRPMKSGIISPSEKDAIPTIKLILERVVGEPRYRNEVLCISSPADPIDTNMNALYHKKMMEALARKMAYKTHVIDEGLGVVYSELSEYNFTGLGISIGAGLTNVTLAYLATPVMSFSIGRGGDWIDEQVSITTGLSKEYVCAEKERGFKIGLEVEYGSADGALSIYYDALMTYIIKNLNRKLAEITPPKVEFPVALAGGSSLPDGFSEMFEQKLREAKLQIDISNIKRAKEPMYSVSKGCLIAARAQEGEEIWHEEGTEEVV</sequence>
<dbReference type="EMBL" id="CAJHIM010000016">
    <property type="protein sequence ID" value="CAD6491887.1"/>
    <property type="molecule type" value="Genomic_DNA"/>
</dbReference>
<evidence type="ECO:0000313" key="2">
    <source>
        <dbReference type="Proteomes" id="UP000637195"/>
    </source>
</evidence>
<evidence type="ECO:0000313" key="1">
    <source>
        <dbReference type="EMBL" id="CAD6491887.1"/>
    </source>
</evidence>
<comment type="caution">
    <text evidence="1">The sequence shown here is derived from an EMBL/GenBank/DDBJ whole genome shotgun (WGS) entry which is preliminary data.</text>
</comment>